<organism evidence="1 2">
    <name type="scientific">Plakobranchus ocellatus</name>
    <dbReference type="NCBI Taxonomy" id="259542"/>
    <lineage>
        <taxon>Eukaryota</taxon>
        <taxon>Metazoa</taxon>
        <taxon>Spiralia</taxon>
        <taxon>Lophotrochozoa</taxon>
        <taxon>Mollusca</taxon>
        <taxon>Gastropoda</taxon>
        <taxon>Heterobranchia</taxon>
        <taxon>Euthyneura</taxon>
        <taxon>Panpulmonata</taxon>
        <taxon>Sacoglossa</taxon>
        <taxon>Placobranchoidea</taxon>
        <taxon>Plakobranchidae</taxon>
        <taxon>Plakobranchus</taxon>
    </lineage>
</organism>
<keyword evidence="2" id="KW-1185">Reference proteome</keyword>
<sequence>MTGIVADDSSDSRALLLPHYSHTWSSSWPVGYIYTIQTAGVGFSQPRELPTAPPRKVENNEIKVMAAEERGRQKANTAGQHKLA</sequence>
<proteinExistence type="predicted"/>
<evidence type="ECO:0000313" key="1">
    <source>
        <dbReference type="EMBL" id="GFN75166.1"/>
    </source>
</evidence>
<comment type="caution">
    <text evidence="1">The sequence shown here is derived from an EMBL/GenBank/DDBJ whole genome shotgun (WGS) entry which is preliminary data.</text>
</comment>
<name>A0AAV3XXH2_9GAST</name>
<dbReference type="EMBL" id="BLXT01000255">
    <property type="protein sequence ID" value="GFN75166.1"/>
    <property type="molecule type" value="Genomic_DNA"/>
</dbReference>
<evidence type="ECO:0000313" key="2">
    <source>
        <dbReference type="Proteomes" id="UP000735302"/>
    </source>
</evidence>
<reference evidence="1 2" key="1">
    <citation type="journal article" date="2021" name="Elife">
        <title>Chloroplast acquisition without the gene transfer in kleptoplastic sea slugs, Plakobranchus ocellatus.</title>
        <authorList>
            <person name="Maeda T."/>
            <person name="Takahashi S."/>
            <person name="Yoshida T."/>
            <person name="Shimamura S."/>
            <person name="Takaki Y."/>
            <person name="Nagai Y."/>
            <person name="Toyoda A."/>
            <person name="Suzuki Y."/>
            <person name="Arimoto A."/>
            <person name="Ishii H."/>
            <person name="Satoh N."/>
            <person name="Nishiyama T."/>
            <person name="Hasebe M."/>
            <person name="Maruyama T."/>
            <person name="Minagawa J."/>
            <person name="Obokata J."/>
            <person name="Shigenobu S."/>
        </authorList>
    </citation>
    <scope>NUCLEOTIDE SEQUENCE [LARGE SCALE GENOMIC DNA]</scope>
</reference>
<accession>A0AAV3XXH2</accession>
<dbReference type="Proteomes" id="UP000735302">
    <property type="component" value="Unassembled WGS sequence"/>
</dbReference>
<protein>
    <submittedName>
        <fullName evidence="1">Uncharacterized protein</fullName>
    </submittedName>
</protein>
<gene>
    <name evidence="1" type="ORF">PoB_000167200</name>
</gene>
<dbReference type="AlphaFoldDB" id="A0AAV3XXH2"/>